<dbReference type="GO" id="GO:0005777">
    <property type="term" value="C:peroxisome"/>
    <property type="evidence" value="ECO:0007669"/>
    <property type="project" value="UniProtKB-SubCell"/>
</dbReference>
<feature type="domain" description="AMP-dependent synthetase/ligase" evidence="4">
    <location>
        <begin position="69"/>
        <end position="436"/>
    </location>
</feature>
<dbReference type="GO" id="GO:0016405">
    <property type="term" value="F:CoA-ligase activity"/>
    <property type="evidence" value="ECO:0007669"/>
    <property type="project" value="TreeGrafter"/>
</dbReference>
<organism evidence="5 6">
    <name type="scientific">Strigamia maritima</name>
    <name type="common">European centipede</name>
    <name type="synonym">Geophilus maritimus</name>
    <dbReference type="NCBI Taxonomy" id="126957"/>
    <lineage>
        <taxon>Eukaryota</taxon>
        <taxon>Metazoa</taxon>
        <taxon>Ecdysozoa</taxon>
        <taxon>Arthropoda</taxon>
        <taxon>Myriapoda</taxon>
        <taxon>Chilopoda</taxon>
        <taxon>Pleurostigmophora</taxon>
        <taxon>Geophilomorpha</taxon>
        <taxon>Linotaeniidae</taxon>
        <taxon>Strigamia</taxon>
    </lineage>
</organism>
<dbReference type="Proteomes" id="UP000014500">
    <property type="component" value="Unassembled WGS sequence"/>
</dbReference>
<dbReference type="Gene3D" id="2.30.38.10">
    <property type="entry name" value="Luciferase, Domain 3"/>
    <property type="match status" value="1"/>
</dbReference>
<evidence type="ECO:0000313" key="5">
    <source>
        <dbReference type="EnsemblMetazoa" id="SMAR010242-PA"/>
    </source>
</evidence>
<dbReference type="STRING" id="126957.T1J951"/>
<dbReference type="Pfam" id="PF00501">
    <property type="entry name" value="AMP-binding"/>
    <property type="match status" value="1"/>
</dbReference>
<dbReference type="OMA" id="PQFAVTM"/>
<dbReference type="EnsemblMetazoa" id="SMAR010242-RA">
    <property type="protein sequence ID" value="SMAR010242-PA"/>
    <property type="gene ID" value="SMAR010242"/>
</dbReference>
<name>T1J951_STRMM</name>
<dbReference type="PROSITE" id="PS00455">
    <property type="entry name" value="AMP_BINDING"/>
    <property type="match status" value="1"/>
</dbReference>
<dbReference type="EMBL" id="JH431970">
    <property type="status" value="NOT_ANNOTATED_CDS"/>
    <property type="molecule type" value="Genomic_DNA"/>
</dbReference>
<dbReference type="PANTHER" id="PTHR24096">
    <property type="entry name" value="LONG-CHAIN-FATTY-ACID--COA LIGASE"/>
    <property type="match status" value="1"/>
</dbReference>
<dbReference type="AlphaFoldDB" id="T1J951"/>
<reference evidence="5" key="2">
    <citation type="submission" date="2015-02" db="UniProtKB">
        <authorList>
            <consortium name="EnsemblMetazoa"/>
        </authorList>
    </citation>
    <scope>IDENTIFICATION</scope>
</reference>
<dbReference type="HOGENOM" id="CLU_000022_59_2_1"/>
<dbReference type="FunFam" id="3.40.50.12780:FF:000003">
    <property type="entry name" value="Long-chain-fatty-acid--CoA ligase FadD"/>
    <property type="match status" value="1"/>
</dbReference>
<proteinExistence type="inferred from homology"/>
<sequence>MLRSAKRLLRLANVGYEPVSAINVKKIDNLKCYSTRPRDFVESSTANIVRSQFADVALSPLPYADFIFENIGQFGHKVALECAITGRSYTYEVVQLFARKFGSSLVRRGLRKGDVLGIICPNIPEFPIVFLGVTCVGGVASTVNPTYTSEEIARQLQNSNATFVVTVGPLADKVKEAISHCPLVKEAFVIGGDADGMTPISSLAVENDAALAGCPPIDVAEDLLVLPYSSGTTGLPKGVMLTHHNITTNILQATDPNITEQFTSDDTVLAILPFFHSYALTTVMSIGLRNGLKIVTLPQFEPESFMKALHVYKPNLLHLVPPLVHFLGCHPQLNVKDLCNLRLIACGAAPLSISIVKDLLQRIHPQTVSFQEGYGMTELSPVSHFCPKYSTRIGTCGVLIANSEAKIVDLNTGEALGPNCEGELYVRGPQVMKGYLNNEEATRETIDEDGWLHTGDIGSYDEEGFFHVFDRLKELIKVKGLQ</sequence>
<evidence type="ECO:0000256" key="3">
    <source>
        <dbReference type="ARBA" id="ARBA00023140"/>
    </source>
</evidence>
<keyword evidence="6" id="KW-1185">Reference proteome</keyword>
<dbReference type="Gene3D" id="3.40.50.980">
    <property type="match status" value="2"/>
</dbReference>
<dbReference type="InterPro" id="IPR020845">
    <property type="entry name" value="AMP-binding_CS"/>
</dbReference>
<protein>
    <recommendedName>
        <fullName evidence="4">AMP-dependent synthetase/ligase domain-containing protein</fullName>
    </recommendedName>
</protein>
<dbReference type="SUPFAM" id="SSF56801">
    <property type="entry name" value="Acetyl-CoA synthetase-like"/>
    <property type="match status" value="1"/>
</dbReference>
<accession>T1J951</accession>
<comment type="similarity">
    <text evidence="2">Belongs to the ATP-dependent AMP-binding enzyme family.</text>
</comment>
<evidence type="ECO:0000259" key="4">
    <source>
        <dbReference type="Pfam" id="PF00501"/>
    </source>
</evidence>
<comment type="subcellular location">
    <subcellularLocation>
        <location evidence="1">Peroxisome</location>
    </subcellularLocation>
</comment>
<evidence type="ECO:0000313" key="6">
    <source>
        <dbReference type="Proteomes" id="UP000014500"/>
    </source>
</evidence>
<reference evidence="6" key="1">
    <citation type="submission" date="2011-05" db="EMBL/GenBank/DDBJ databases">
        <authorList>
            <person name="Richards S.R."/>
            <person name="Qu J."/>
            <person name="Jiang H."/>
            <person name="Jhangiani S.N."/>
            <person name="Agravi P."/>
            <person name="Goodspeed R."/>
            <person name="Gross S."/>
            <person name="Mandapat C."/>
            <person name="Jackson L."/>
            <person name="Mathew T."/>
            <person name="Pu L."/>
            <person name="Thornton R."/>
            <person name="Saada N."/>
            <person name="Wilczek-Boney K.B."/>
            <person name="Lee S."/>
            <person name="Kovar C."/>
            <person name="Wu Y."/>
            <person name="Scherer S.E."/>
            <person name="Worley K.C."/>
            <person name="Muzny D.M."/>
            <person name="Gibbs R."/>
        </authorList>
    </citation>
    <scope>NUCLEOTIDE SEQUENCE</scope>
    <source>
        <strain evidence="6">Brora</strain>
    </source>
</reference>
<evidence type="ECO:0000256" key="2">
    <source>
        <dbReference type="ARBA" id="ARBA00006432"/>
    </source>
</evidence>
<dbReference type="PANTHER" id="PTHR24096:SF422">
    <property type="entry name" value="BCDNA.GH02901"/>
    <property type="match status" value="1"/>
</dbReference>
<dbReference type="PhylomeDB" id="T1J951"/>
<dbReference type="eggNOG" id="KOG1176">
    <property type="taxonomic scope" value="Eukaryota"/>
</dbReference>
<dbReference type="InterPro" id="IPR000873">
    <property type="entry name" value="AMP-dep_synth/lig_dom"/>
</dbReference>
<keyword evidence="3" id="KW-0576">Peroxisome</keyword>
<evidence type="ECO:0000256" key="1">
    <source>
        <dbReference type="ARBA" id="ARBA00004275"/>
    </source>
</evidence>